<keyword evidence="1" id="KW-0285">Flavoprotein</keyword>
<dbReference type="EMBL" id="BART01006222">
    <property type="protein sequence ID" value="GAG59714.1"/>
    <property type="molecule type" value="Genomic_DNA"/>
</dbReference>
<dbReference type="Gene3D" id="3.20.20.70">
    <property type="entry name" value="Aldolase class I"/>
    <property type="match status" value="1"/>
</dbReference>
<proteinExistence type="predicted"/>
<name>X0YT49_9ZZZZ</name>
<dbReference type="SUPFAM" id="SSF51395">
    <property type="entry name" value="FMN-linked oxidoreductases"/>
    <property type="match status" value="1"/>
</dbReference>
<dbReference type="AlphaFoldDB" id="X0YT49"/>
<dbReference type="GO" id="GO:0016491">
    <property type="term" value="F:oxidoreductase activity"/>
    <property type="evidence" value="ECO:0007669"/>
    <property type="project" value="UniProtKB-KW"/>
</dbReference>
<accession>X0YT49</accession>
<sequence length="192" mass="21431">DEYGGNTENRMRILVEIYNGIVDEVGKNYPITAKLQTQDFVEDGLKLDEGKTITEKLVDLGFAAIEPSGGSAEISRLFKIRYPAAKVQSQEDENYFLPAVRELKPIMKESKMILMGGVRNPITAEKLLQENITDFIAISRPLICEPDLPNRWKEGDLTPPLCNSCNSCFFSTGSGIVACTVKDKLVQERLNK</sequence>
<organism evidence="4">
    <name type="scientific">marine sediment metagenome</name>
    <dbReference type="NCBI Taxonomy" id="412755"/>
    <lineage>
        <taxon>unclassified sequences</taxon>
        <taxon>metagenomes</taxon>
        <taxon>ecological metagenomes</taxon>
    </lineage>
</organism>
<dbReference type="InterPro" id="IPR013785">
    <property type="entry name" value="Aldolase_TIM"/>
</dbReference>
<comment type="caution">
    <text evidence="4">The sequence shown here is derived from an EMBL/GenBank/DDBJ whole genome shotgun (WGS) entry which is preliminary data.</text>
</comment>
<evidence type="ECO:0000259" key="3">
    <source>
        <dbReference type="Pfam" id="PF00724"/>
    </source>
</evidence>
<dbReference type="PANTHER" id="PTHR43656">
    <property type="entry name" value="BINDING OXIDOREDUCTASE, PUTATIVE (AFU_ORTHOLOGUE AFUA_2G08260)-RELATED"/>
    <property type="match status" value="1"/>
</dbReference>
<dbReference type="GO" id="GO:0010181">
    <property type="term" value="F:FMN binding"/>
    <property type="evidence" value="ECO:0007669"/>
    <property type="project" value="InterPro"/>
</dbReference>
<evidence type="ECO:0000256" key="1">
    <source>
        <dbReference type="ARBA" id="ARBA00022630"/>
    </source>
</evidence>
<protein>
    <recommendedName>
        <fullName evidence="3">NADH:flavin oxidoreductase/NADH oxidase N-terminal domain-containing protein</fullName>
    </recommendedName>
</protein>
<evidence type="ECO:0000313" key="4">
    <source>
        <dbReference type="EMBL" id="GAG59714.1"/>
    </source>
</evidence>
<dbReference type="PANTHER" id="PTHR43656:SF2">
    <property type="entry name" value="BINDING OXIDOREDUCTASE, PUTATIVE (AFU_ORTHOLOGUE AFUA_2G08260)-RELATED"/>
    <property type="match status" value="1"/>
</dbReference>
<dbReference type="Pfam" id="PF00724">
    <property type="entry name" value="Oxidored_FMN"/>
    <property type="match status" value="1"/>
</dbReference>
<keyword evidence="2" id="KW-0560">Oxidoreductase</keyword>
<feature type="non-terminal residue" evidence="4">
    <location>
        <position position="1"/>
    </location>
</feature>
<evidence type="ECO:0000256" key="2">
    <source>
        <dbReference type="ARBA" id="ARBA00023002"/>
    </source>
</evidence>
<reference evidence="4" key="1">
    <citation type="journal article" date="2014" name="Front. Microbiol.">
        <title>High frequency of phylogenetically diverse reductive dehalogenase-homologous genes in deep subseafloor sedimentary metagenomes.</title>
        <authorList>
            <person name="Kawai M."/>
            <person name="Futagami T."/>
            <person name="Toyoda A."/>
            <person name="Takaki Y."/>
            <person name="Nishi S."/>
            <person name="Hori S."/>
            <person name="Arai W."/>
            <person name="Tsubouchi T."/>
            <person name="Morono Y."/>
            <person name="Uchiyama I."/>
            <person name="Ito T."/>
            <person name="Fujiyama A."/>
            <person name="Inagaki F."/>
            <person name="Takami H."/>
        </authorList>
    </citation>
    <scope>NUCLEOTIDE SEQUENCE</scope>
    <source>
        <strain evidence="4">Expedition CK06-06</strain>
    </source>
</reference>
<dbReference type="InterPro" id="IPR051799">
    <property type="entry name" value="NADH_flavin_oxidoreductase"/>
</dbReference>
<dbReference type="InterPro" id="IPR001155">
    <property type="entry name" value="OxRdtase_FMN_N"/>
</dbReference>
<gene>
    <name evidence="4" type="ORF">S01H4_14180</name>
</gene>
<feature type="domain" description="NADH:flavin oxidoreductase/NADH oxidase N-terminal" evidence="3">
    <location>
        <begin position="1"/>
        <end position="155"/>
    </location>
</feature>